<dbReference type="Pfam" id="PF07690">
    <property type="entry name" value="MFS_1"/>
    <property type="match status" value="1"/>
</dbReference>
<gene>
    <name evidence="9" type="ORF">JKJ07_35175</name>
</gene>
<evidence type="ECO:0000256" key="3">
    <source>
        <dbReference type="ARBA" id="ARBA00022475"/>
    </source>
</evidence>
<keyword evidence="5 7" id="KW-1133">Transmembrane helix</keyword>
<dbReference type="InterPro" id="IPR011701">
    <property type="entry name" value="MFS"/>
</dbReference>
<evidence type="ECO:0000256" key="5">
    <source>
        <dbReference type="ARBA" id="ARBA00022989"/>
    </source>
</evidence>
<name>A0ABS1VYR8_9ACTN</name>
<evidence type="ECO:0000256" key="4">
    <source>
        <dbReference type="ARBA" id="ARBA00022692"/>
    </source>
</evidence>
<dbReference type="SUPFAM" id="SSF103473">
    <property type="entry name" value="MFS general substrate transporter"/>
    <property type="match status" value="1"/>
</dbReference>
<feature type="transmembrane region" description="Helical" evidence="7">
    <location>
        <begin position="40"/>
        <end position="60"/>
    </location>
</feature>
<dbReference type="InterPro" id="IPR036259">
    <property type="entry name" value="MFS_trans_sf"/>
</dbReference>
<comment type="caution">
    <text evidence="9">The sequence shown here is derived from an EMBL/GenBank/DDBJ whole genome shotgun (WGS) entry which is preliminary data.</text>
</comment>
<accession>A0ABS1VYR8</accession>
<dbReference type="Proteomes" id="UP000598996">
    <property type="component" value="Unassembled WGS sequence"/>
</dbReference>
<feature type="transmembrane region" description="Helical" evidence="7">
    <location>
        <begin position="159"/>
        <end position="182"/>
    </location>
</feature>
<feature type="transmembrane region" description="Helical" evidence="7">
    <location>
        <begin position="285"/>
        <end position="307"/>
    </location>
</feature>
<protein>
    <submittedName>
        <fullName evidence="9">MFS transporter</fullName>
    </submittedName>
</protein>
<reference evidence="9 10" key="1">
    <citation type="submission" date="2021-01" db="EMBL/GenBank/DDBJ databases">
        <title>Actinoplanes sp. nov. LDG1-01 isolated from lichen.</title>
        <authorList>
            <person name="Saeng-In P."/>
            <person name="Phongsopitanun W."/>
            <person name="Kanchanasin P."/>
            <person name="Yuki M."/>
            <person name="Kudo T."/>
            <person name="Ohkuma M."/>
            <person name="Tanasupawat S."/>
        </authorList>
    </citation>
    <scope>NUCLEOTIDE SEQUENCE [LARGE SCALE GENOMIC DNA]</scope>
    <source>
        <strain evidence="9 10">LDG1-01</strain>
    </source>
</reference>
<feature type="transmembrane region" description="Helical" evidence="7">
    <location>
        <begin position="7"/>
        <end position="28"/>
    </location>
</feature>
<evidence type="ECO:0000313" key="10">
    <source>
        <dbReference type="Proteomes" id="UP000598996"/>
    </source>
</evidence>
<dbReference type="InterPro" id="IPR020846">
    <property type="entry name" value="MFS_dom"/>
</dbReference>
<keyword evidence="6 7" id="KW-0472">Membrane</keyword>
<keyword evidence="4 7" id="KW-0812">Transmembrane</keyword>
<dbReference type="PROSITE" id="PS50850">
    <property type="entry name" value="MFS"/>
    <property type="match status" value="1"/>
</dbReference>
<proteinExistence type="predicted"/>
<dbReference type="EMBL" id="JAENHO010000011">
    <property type="protein sequence ID" value="MBL7259573.1"/>
    <property type="molecule type" value="Genomic_DNA"/>
</dbReference>
<dbReference type="PANTHER" id="PTHR43266">
    <property type="entry name" value="MACROLIDE-EFFLUX PROTEIN"/>
    <property type="match status" value="1"/>
</dbReference>
<evidence type="ECO:0000256" key="7">
    <source>
        <dbReference type="SAM" id="Phobius"/>
    </source>
</evidence>
<evidence type="ECO:0000256" key="6">
    <source>
        <dbReference type="ARBA" id="ARBA00023136"/>
    </source>
</evidence>
<feature type="transmembrane region" description="Helical" evidence="7">
    <location>
        <begin position="203"/>
        <end position="221"/>
    </location>
</feature>
<dbReference type="RefSeq" id="WP_202996265.1">
    <property type="nucleotide sequence ID" value="NZ_JAENHO010000011.1"/>
</dbReference>
<comment type="subcellular location">
    <subcellularLocation>
        <location evidence="1">Cell membrane</location>
        <topology evidence="1">Multi-pass membrane protein</topology>
    </subcellularLocation>
</comment>
<evidence type="ECO:0000256" key="2">
    <source>
        <dbReference type="ARBA" id="ARBA00022448"/>
    </source>
</evidence>
<evidence type="ECO:0000256" key="1">
    <source>
        <dbReference type="ARBA" id="ARBA00004651"/>
    </source>
</evidence>
<keyword evidence="10" id="KW-1185">Reference proteome</keyword>
<sequence length="393" mass="39692">MGFRRLWMATTIDSLGSWLLVMAVPVQVYRLTGSAMSTGLALAVQAAPAVLIGPWAGVVIDRWPRRTILVGANLAAAGAVCLMLPGHVGFVFAGLLGESVAVCFLRPALRAVLPAVTSDLASANALTAFSDSVLRMIGPVIGTFLTARGWFELVVIVDAMSYVVAAVIIAGLALTPSALSATPVGVRQVLASPLLRGMLATSWVYWTGNAALTALLVPFTVTRLHGSGAALGYLIAGLGVGYVAGSAISGRILRRCGTRVILTVAYSAVGLCFLVMVNATTIGVAVVAATLAGVPGVIATVAITYRLQADTPDAVLGRVAATFYASDAVAAVGGALAAALVVSMTTLGVALNAFSVMVLGCGLLAAGALIDRRSPLGSAHAGAAGRPGRGRSG</sequence>
<feature type="transmembrane region" description="Helical" evidence="7">
    <location>
        <begin position="319"/>
        <end position="343"/>
    </location>
</feature>
<feature type="transmembrane region" description="Helical" evidence="7">
    <location>
        <begin position="260"/>
        <end position="279"/>
    </location>
</feature>
<keyword evidence="2" id="KW-0813">Transport</keyword>
<keyword evidence="3" id="KW-1003">Cell membrane</keyword>
<feature type="transmembrane region" description="Helical" evidence="7">
    <location>
        <begin position="349"/>
        <end position="370"/>
    </location>
</feature>
<dbReference type="CDD" id="cd06173">
    <property type="entry name" value="MFS_MefA_like"/>
    <property type="match status" value="1"/>
</dbReference>
<feature type="transmembrane region" description="Helical" evidence="7">
    <location>
        <begin position="227"/>
        <end position="248"/>
    </location>
</feature>
<evidence type="ECO:0000313" key="9">
    <source>
        <dbReference type="EMBL" id="MBL7259573.1"/>
    </source>
</evidence>
<evidence type="ECO:0000259" key="8">
    <source>
        <dbReference type="PROSITE" id="PS50850"/>
    </source>
</evidence>
<feature type="domain" description="Major facilitator superfamily (MFS) profile" evidence="8">
    <location>
        <begin position="166"/>
        <end position="393"/>
    </location>
</feature>
<dbReference type="Gene3D" id="1.20.1250.20">
    <property type="entry name" value="MFS general substrate transporter like domains"/>
    <property type="match status" value="2"/>
</dbReference>
<feature type="transmembrane region" description="Helical" evidence="7">
    <location>
        <begin position="72"/>
        <end position="96"/>
    </location>
</feature>
<dbReference type="PANTHER" id="PTHR43266:SF2">
    <property type="entry name" value="MAJOR FACILITATOR SUPERFAMILY (MFS) PROFILE DOMAIN-CONTAINING PROTEIN"/>
    <property type="match status" value="1"/>
</dbReference>
<organism evidence="9 10">
    <name type="scientific">Paractinoplanes lichenicola</name>
    <dbReference type="NCBI Taxonomy" id="2802976"/>
    <lineage>
        <taxon>Bacteria</taxon>
        <taxon>Bacillati</taxon>
        <taxon>Actinomycetota</taxon>
        <taxon>Actinomycetes</taxon>
        <taxon>Micromonosporales</taxon>
        <taxon>Micromonosporaceae</taxon>
        <taxon>Paractinoplanes</taxon>
    </lineage>
</organism>